<reference evidence="13 14" key="2">
    <citation type="journal article" date="2007" name="BMC Biol.">
        <title>A 100%-complete sequence reveals unusually simple genomic features in the hot-spring red alga Cyanidioschyzon merolae.</title>
        <authorList>
            <person name="Nozaki H."/>
            <person name="Takano H."/>
            <person name="Misumi O."/>
            <person name="Terasawa K."/>
            <person name="Matsuzaki M."/>
            <person name="Maruyama S."/>
            <person name="Nishida K."/>
            <person name="Yagisawa F."/>
            <person name="Yoshida Y."/>
            <person name="Fujiwara T."/>
            <person name="Takio S."/>
            <person name="Tamura K."/>
            <person name="Chung S.J."/>
            <person name="Nakamura S."/>
            <person name="Kuroiwa H."/>
            <person name="Tanaka K."/>
            <person name="Sato N."/>
            <person name="Kuroiwa T."/>
        </authorList>
    </citation>
    <scope>NUCLEOTIDE SEQUENCE [LARGE SCALE GENOMIC DNA]</scope>
    <source>
        <strain evidence="13 14">10D</strain>
    </source>
</reference>
<protein>
    <submittedName>
        <fullName evidence="13">Similar to histone methyltransferase Set2p</fullName>
    </submittedName>
</protein>
<keyword evidence="8" id="KW-0862">Zinc</keyword>
<evidence type="ECO:0000256" key="6">
    <source>
        <dbReference type="ARBA" id="ARBA00022691"/>
    </source>
</evidence>
<keyword evidence="14" id="KW-1185">Reference proteome</keyword>
<evidence type="ECO:0000259" key="12">
    <source>
        <dbReference type="PROSITE" id="PS51215"/>
    </source>
</evidence>
<evidence type="ECO:0000256" key="1">
    <source>
        <dbReference type="ARBA" id="ARBA00004123"/>
    </source>
</evidence>
<dbReference type="Gene3D" id="2.170.270.10">
    <property type="entry name" value="SET domain"/>
    <property type="match status" value="1"/>
</dbReference>
<dbReference type="GO" id="GO:0008270">
    <property type="term" value="F:zinc ion binding"/>
    <property type="evidence" value="ECO:0007669"/>
    <property type="project" value="UniProtKB-KW"/>
</dbReference>
<evidence type="ECO:0000256" key="3">
    <source>
        <dbReference type="ARBA" id="ARBA00022454"/>
    </source>
</evidence>
<dbReference type="PROSITE" id="PS50158">
    <property type="entry name" value="ZF_CCHC"/>
    <property type="match status" value="1"/>
</dbReference>
<dbReference type="GO" id="GO:0005634">
    <property type="term" value="C:nucleus"/>
    <property type="evidence" value="ECO:0007669"/>
    <property type="project" value="UniProtKB-SubCell"/>
</dbReference>
<dbReference type="Pfam" id="PF00098">
    <property type="entry name" value="zf-CCHC"/>
    <property type="match status" value="1"/>
</dbReference>
<keyword evidence="8" id="KW-0479">Metal-binding</keyword>
<dbReference type="InterPro" id="IPR001878">
    <property type="entry name" value="Znf_CCHC"/>
</dbReference>
<organism evidence="13 14">
    <name type="scientific">Cyanidioschyzon merolae (strain NIES-3377 / 10D)</name>
    <name type="common">Unicellular red alga</name>
    <dbReference type="NCBI Taxonomy" id="280699"/>
    <lineage>
        <taxon>Eukaryota</taxon>
        <taxon>Rhodophyta</taxon>
        <taxon>Bangiophyceae</taxon>
        <taxon>Cyanidiales</taxon>
        <taxon>Cyanidiaceae</taxon>
        <taxon>Cyanidioschyzon</taxon>
    </lineage>
</organism>
<dbReference type="RefSeq" id="XP_005537419.1">
    <property type="nucleotide sequence ID" value="XM_005537362.1"/>
</dbReference>
<gene>
    <name evidence="13" type="ORF">CYME_CMN313C</name>
</gene>
<dbReference type="Pfam" id="PF00856">
    <property type="entry name" value="SET"/>
    <property type="match status" value="1"/>
</dbReference>
<dbReference type="GO" id="GO:0005694">
    <property type="term" value="C:chromosome"/>
    <property type="evidence" value="ECO:0007669"/>
    <property type="project" value="UniProtKB-SubCell"/>
</dbReference>
<dbReference type="InterPro" id="IPR036875">
    <property type="entry name" value="Znf_CCHC_sf"/>
</dbReference>
<evidence type="ECO:0000256" key="9">
    <source>
        <dbReference type="SAM" id="MobiDB-lite"/>
    </source>
</evidence>
<feature type="region of interest" description="Disordered" evidence="9">
    <location>
        <begin position="1098"/>
        <end position="1119"/>
    </location>
</feature>
<feature type="domain" description="AWS" evidence="12">
    <location>
        <begin position="808"/>
        <end position="860"/>
    </location>
</feature>
<evidence type="ECO:0000313" key="13">
    <source>
        <dbReference type="EMBL" id="BAM81383.1"/>
    </source>
</evidence>
<dbReference type="SMART" id="SM00343">
    <property type="entry name" value="ZnF_C2HC"/>
    <property type="match status" value="1"/>
</dbReference>
<name>M1VJC2_CYAM1</name>
<keyword evidence="6" id="KW-0949">S-adenosyl-L-methionine</keyword>
<evidence type="ECO:0000256" key="5">
    <source>
        <dbReference type="ARBA" id="ARBA00022679"/>
    </source>
</evidence>
<evidence type="ECO:0000256" key="2">
    <source>
        <dbReference type="ARBA" id="ARBA00004286"/>
    </source>
</evidence>
<evidence type="ECO:0000313" key="14">
    <source>
        <dbReference type="Proteomes" id="UP000007014"/>
    </source>
</evidence>
<evidence type="ECO:0000256" key="4">
    <source>
        <dbReference type="ARBA" id="ARBA00022603"/>
    </source>
</evidence>
<dbReference type="PROSITE" id="PS51215">
    <property type="entry name" value="AWS"/>
    <property type="match status" value="1"/>
</dbReference>
<dbReference type="SMART" id="SM00317">
    <property type="entry name" value="SET"/>
    <property type="match status" value="1"/>
</dbReference>
<dbReference type="EMBL" id="AP006496">
    <property type="protein sequence ID" value="BAM81383.1"/>
    <property type="molecule type" value="Genomic_DNA"/>
</dbReference>
<keyword evidence="4 13" id="KW-0489">Methyltransferase</keyword>
<comment type="subcellular location">
    <subcellularLocation>
        <location evidence="2">Chromosome</location>
    </subcellularLocation>
    <subcellularLocation>
        <location evidence="1">Nucleus</location>
    </subcellularLocation>
</comment>
<dbReference type="InterPro" id="IPR050777">
    <property type="entry name" value="SET2_Histone-Lys_MeTrsfase"/>
</dbReference>
<dbReference type="PROSITE" id="PS50280">
    <property type="entry name" value="SET"/>
    <property type="match status" value="1"/>
</dbReference>
<dbReference type="SUPFAM" id="SSF57756">
    <property type="entry name" value="Retrovirus zinc finger-like domains"/>
    <property type="match status" value="1"/>
</dbReference>
<dbReference type="GeneID" id="16995185"/>
<dbReference type="HOGENOM" id="CLU_257487_0_0_1"/>
<feature type="region of interest" description="Disordered" evidence="9">
    <location>
        <begin position="1138"/>
        <end position="1206"/>
    </location>
</feature>
<dbReference type="GO" id="GO:0003676">
    <property type="term" value="F:nucleic acid binding"/>
    <property type="evidence" value="ECO:0007669"/>
    <property type="project" value="InterPro"/>
</dbReference>
<proteinExistence type="predicted"/>
<dbReference type="KEGG" id="cme:CYME_CMN313C"/>
<dbReference type="PANTHER" id="PTHR22884">
    <property type="entry name" value="SET DOMAIN PROTEINS"/>
    <property type="match status" value="1"/>
</dbReference>
<keyword evidence="3" id="KW-0158">Chromosome</keyword>
<dbReference type="GO" id="GO:0032259">
    <property type="term" value="P:methylation"/>
    <property type="evidence" value="ECO:0007669"/>
    <property type="project" value="UniProtKB-KW"/>
</dbReference>
<feature type="domain" description="CCHC-type" evidence="10">
    <location>
        <begin position="1228"/>
        <end position="1242"/>
    </location>
</feature>
<dbReference type="SUPFAM" id="SSF82199">
    <property type="entry name" value="SET domain"/>
    <property type="match status" value="1"/>
</dbReference>
<evidence type="ECO:0000256" key="8">
    <source>
        <dbReference type="PROSITE-ProRule" id="PRU00047"/>
    </source>
</evidence>
<dbReference type="Proteomes" id="UP000007014">
    <property type="component" value="Chromosome 14"/>
</dbReference>
<dbReference type="STRING" id="280699.M1VJC2"/>
<evidence type="ECO:0000256" key="7">
    <source>
        <dbReference type="ARBA" id="ARBA00023242"/>
    </source>
</evidence>
<keyword evidence="8" id="KW-0863">Zinc-finger</keyword>
<evidence type="ECO:0000259" key="11">
    <source>
        <dbReference type="PROSITE" id="PS50280"/>
    </source>
</evidence>
<keyword evidence="7" id="KW-0539">Nucleus</keyword>
<dbReference type="OrthoDB" id="3221at2759"/>
<dbReference type="InterPro" id="IPR046341">
    <property type="entry name" value="SET_dom_sf"/>
</dbReference>
<feature type="domain" description="SET" evidence="11">
    <location>
        <begin position="862"/>
        <end position="978"/>
    </location>
</feature>
<keyword evidence="5" id="KW-0808">Transferase</keyword>
<dbReference type="InterPro" id="IPR001214">
    <property type="entry name" value="SET_dom"/>
</dbReference>
<evidence type="ECO:0000259" key="10">
    <source>
        <dbReference type="PROSITE" id="PS50158"/>
    </source>
</evidence>
<feature type="compositionally biased region" description="Basic and acidic residues" evidence="9">
    <location>
        <begin position="1183"/>
        <end position="1194"/>
    </location>
</feature>
<dbReference type="GO" id="GO:0042054">
    <property type="term" value="F:histone methyltransferase activity"/>
    <property type="evidence" value="ECO:0007669"/>
    <property type="project" value="InterPro"/>
</dbReference>
<dbReference type="InterPro" id="IPR006560">
    <property type="entry name" value="AWS_dom"/>
</dbReference>
<dbReference type="eggNOG" id="KOG4442">
    <property type="taxonomic scope" value="Eukaryota"/>
</dbReference>
<dbReference type="Gramene" id="CMN313CT">
    <property type="protein sequence ID" value="CMN313CT"/>
    <property type="gene ID" value="CMN313C"/>
</dbReference>
<sequence length="1354" mass="148482">MLGRKTSTPTDAAVALPVWLKRGRCVEVRTAEGLWESGTVQSIRERDGEIWIKLRLFGKEASYPLRNVHLRCGSQEFPTAIADERKKTETLGCKNGTVSVTNGHAPECTGSVSSSPQQPTRPCFAAELLSQRRSPGPNAESVPVLAPNTQSLDEVLLQRSDWQEAAKKLVELFALNDFTLYASLLKIDLTTDAVCFQVSPCLDRVDLLELIVHECRAQRSQRLNAISLPSAGVTVQQPALPEAVFAELLSTVTFLCDGEHPETKHLLACLQRRGELLPTLQAYICERLHDLVGAARKAARAPQEERMTSPEKSSRLVTDASSGAAEHLKVPQTLGDPSFIALNLFITASNLLDTAIRDLAKEQRALPPATSGQERNASLARGVLEALLPSPAFMQKHLVTVLDWVDLLQQESSTSPKSVMGERLAEELDEHLRLLLGGWMLMTDSDLAALSVVVSDLRIAQHFFRLYSVERLLDSLSRSDQERLRGETDEVDPALWAMVRIWPDLVAAQELCWLPNSGYTLLLHCQKICKEAWGTSSARQLERYGASTLRHQLLETFTRLCCADSKLLLRALSEASAVSTWADLLRRLWELLTEGLREDDIEDSSSDETLTEDALAQQTMRVVRDAFFPAVMRFLASCHVACLRESSELFLQRVCNALGFSSRRGLDRLLAVLRRLPLVAGRLTNTDDRAAYMVLLHGLENRRREASVAAGLHPLHTSVEAVDVSQERPSTAPDAAEPSTCLRLPDWDWSRLSAGDFGERSWYTLLSYRLAILEDRKQRMLDTDDGKPSPFIHLTANEYLVPPSVAPAHADVCQCIGACVPGVCLNSTVCVECNPATCPVARSRSSTDPQCGNMRFQRQAYAPVELFFSPNGRGCGIRSRAPLKKGDFIVEYMGEVIGPTELARRKRDHALERHVYFMTLDQSTFLDASRKGTWGRFLNHSCEPNCHTQKWLVLGKVRVGIFASRDIAAGEELTFDYRMERRAAAAAAAEETSLLQRVSPRRDLDLNESDASVPIRCLCQAASCSGWISGGPFASALDEQQAMEAVEHRRAASLQHITEQIAGIRKALGPRRRSVSAEEDTGAAVDAAAKLLLTAWDDGDDDMNRETPAAGGQQVPASASVTSAMLVDVSAVPYIPRRKRAFPQDDTTDAKRTQRSEGNVASSSSSSEERAAMQQHAALPDRNGADKHSGRESATEQAAAPAGTSIIEKSAPEGVVAGVSHRSARITCFACGKIGHKRRDCPASKAGIPRLPSIGRIASNGITEQKQAAGQMFQGRNMCSTIHPKDAAGRPVQHDPSAQWARSAVHASSVPLETSLQTLQQQGSAYGMFRFETSTYRGVLDGYASDASCGQEHR</sequence>
<reference evidence="13 14" key="1">
    <citation type="journal article" date="2004" name="Nature">
        <title>Genome sequence of the ultrasmall unicellular red alga Cyanidioschyzon merolae 10D.</title>
        <authorList>
            <person name="Matsuzaki M."/>
            <person name="Misumi O."/>
            <person name="Shin-i T."/>
            <person name="Maruyama S."/>
            <person name="Takahara M."/>
            <person name="Miyagishima S."/>
            <person name="Mori T."/>
            <person name="Nishida K."/>
            <person name="Yagisawa F."/>
            <person name="Nishida K."/>
            <person name="Yoshida Y."/>
            <person name="Nishimura Y."/>
            <person name="Nakao S."/>
            <person name="Kobayashi T."/>
            <person name="Momoyama Y."/>
            <person name="Higashiyama T."/>
            <person name="Minoda A."/>
            <person name="Sano M."/>
            <person name="Nomoto H."/>
            <person name="Oishi K."/>
            <person name="Hayashi H."/>
            <person name="Ohta F."/>
            <person name="Nishizaka S."/>
            <person name="Haga S."/>
            <person name="Miura S."/>
            <person name="Morishita T."/>
            <person name="Kabeya Y."/>
            <person name="Terasawa K."/>
            <person name="Suzuki Y."/>
            <person name="Ishii Y."/>
            <person name="Asakawa S."/>
            <person name="Takano H."/>
            <person name="Ohta N."/>
            <person name="Kuroiwa H."/>
            <person name="Tanaka K."/>
            <person name="Shimizu N."/>
            <person name="Sugano S."/>
            <person name="Sato N."/>
            <person name="Nozaki H."/>
            <person name="Ogasawara N."/>
            <person name="Kohara Y."/>
            <person name="Kuroiwa T."/>
        </authorList>
    </citation>
    <scope>NUCLEOTIDE SEQUENCE [LARGE SCALE GENOMIC DNA]</scope>
    <source>
        <strain evidence="13 14">10D</strain>
    </source>
</reference>
<accession>M1VJC2</accession>